<dbReference type="VEuPathDB" id="FungiDB:P168DRAFT_84400"/>
<dbReference type="RefSeq" id="XP_024695522.1">
    <property type="nucleotide sequence ID" value="XM_024842173.1"/>
</dbReference>
<dbReference type="EMBL" id="MSFM01000002">
    <property type="protein sequence ID" value="PKY06928.1"/>
    <property type="molecule type" value="Genomic_DNA"/>
</dbReference>
<dbReference type="AlphaFoldDB" id="A0A2I1DAM1"/>
<name>A0A2I1DAM1_ASPC2</name>
<proteinExistence type="predicted"/>
<dbReference type="Proteomes" id="UP000234254">
    <property type="component" value="Unassembled WGS sequence"/>
</dbReference>
<protein>
    <submittedName>
        <fullName evidence="1">Uncharacterized protein</fullName>
    </submittedName>
</protein>
<gene>
    <name evidence="1" type="ORF">P168DRAFT_84400</name>
</gene>
<evidence type="ECO:0000313" key="2">
    <source>
        <dbReference type="Proteomes" id="UP000234254"/>
    </source>
</evidence>
<organism evidence="1 2">
    <name type="scientific">Aspergillus campestris (strain IBT 28561)</name>
    <dbReference type="NCBI Taxonomy" id="1392248"/>
    <lineage>
        <taxon>Eukaryota</taxon>
        <taxon>Fungi</taxon>
        <taxon>Dikarya</taxon>
        <taxon>Ascomycota</taxon>
        <taxon>Pezizomycotina</taxon>
        <taxon>Eurotiomycetes</taxon>
        <taxon>Eurotiomycetidae</taxon>
        <taxon>Eurotiales</taxon>
        <taxon>Aspergillaceae</taxon>
        <taxon>Aspergillus</taxon>
        <taxon>Aspergillus subgen. Circumdati</taxon>
    </lineage>
</organism>
<comment type="caution">
    <text evidence="1">The sequence shown here is derived from an EMBL/GenBank/DDBJ whole genome shotgun (WGS) entry which is preliminary data.</text>
</comment>
<keyword evidence="2" id="KW-1185">Reference proteome</keyword>
<sequence>MQPQSRLIRWMEIFMRSKQCTILGRRELLVLSTPFFLSINPFFPLSIHLSAASSFAHVTCRFWHSSASQRRLQHCPTPSVAPSTPPQPNSS</sequence>
<accession>A0A2I1DAM1</accession>
<dbReference type="GeneID" id="36549702"/>
<evidence type="ECO:0000313" key="1">
    <source>
        <dbReference type="EMBL" id="PKY06928.1"/>
    </source>
</evidence>
<reference evidence="1" key="1">
    <citation type="submission" date="2016-12" db="EMBL/GenBank/DDBJ databases">
        <title>The genomes of Aspergillus section Nigri reveals drivers in fungal speciation.</title>
        <authorList>
            <consortium name="DOE Joint Genome Institute"/>
            <person name="Vesth T.C."/>
            <person name="Nybo J."/>
            <person name="Theobald S."/>
            <person name="Brandl J."/>
            <person name="Frisvad J.C."/>
            <person name="Nielsen K.F."/>
            <person name="Lyhne E.K."/>
            <person name="Kogle M.E."/>
            <person name="Kuo A."/>
            <person name="Riley R."/>
            <person name="Clum A."/>
            <person name="Nolan M."/>
            <person name="Lipzen A."/>
            <person name="Salamov A."/>
            <person name="Henrissat B."/>
            <person name="Wiebenga A."/>
            <person name="De vries R.P."/>
            <person name="Grigoriev I.V."/>
            <person name="Mortensen U.H."/>
            <person name="Andersen M.R."/>
            <person name="Baker S.E."/>
        </authorList>
    </citation>
    <scope>NUCLEOTIDE SEQUENCE</scope>
    <source>
        <strain evidence="1">IBT 28561</strain>
    </source>
</reference>